<dbReference type="FunFam" id="3.40.605.10:FF:000004">
    <property type="entry name" value="Aldehyde dehydrogenase"/>
    <property type="match status" value="1"/>
</dbReference>
<evidence type="ECO:0000256" key="4">
    <source>
        <dbReference type="ARBA" id="ARBA00049194"/>
    </source>
</evidence>
<dbReference type="Gene3D" id="3.40.605.10">
    <property type="entry name" value="Aldehyde Dehydrogenase, Chain A, domain 1"/>
    <property type="match status" value="1"/>
</dbReference>
<evidence type="ECO:0000313" key="9">
    <source>
        <dbReference type="Proteomes" id="UP001279734"/>
    </source>
</evidence>
<dbReference type="GO" id="GO:0007165">
    <property type="term" value="P:signal transduction"/>
    <property type="evidence" value="ECO:0007669"/>
    <property type="project" value="InterPro"/>
</dbReference>
<dbReference type="PIRSF" id="PIRSF036492">
    <property type="entry name" value="ALDH"/>
    <property type="match status" value="1"/>
</dbReference>
<dbReference type="InterPro" id="IPR016163">
    <property type="entry name" value="Ald_DH_C"/>
</dbReference>
<dbReference type="EMBL" id="BSYO01000001">
    <property type="protein sequence ID" value="GMH00050.1"/>
    <property type="molecule type" value="Genomic_DNA"/>
</dbReference>
<evidence type="ECO:0000256" key="1">
    <source>
        <dbReference type="ARBA" id="ARBA00009986"/>
    </source>
</evidence>
<keyword evidence="3" id="KW-0520">NAD</keyword>
<comment type="similarity">
    <text evidence="1 5">Belongs to the aldehyde dehydrogenase family.</text>
</comment>
<accession>A0AAD3RY35</accession>
<dbReference type="InterPro" id="IPR003660">
    <property type="entry name" value="HAMP_dom"/>
</dbReference>
<gene>
    <name evidence="8" type="ORF">Nepgr_001889</name>
</gene>
<dbReference type="SUPFAM" id="SSF53720">
    <property type="entry name" value="ALDH-like"/>
    <property type="match status" value="1"/>
</dbReference>
<dbReference type="InterPro" id="IPR016162">
    <property type="entry name" value="Ald_DH_N"/>
</dbReference>
<keyword evidence="2 5" id="KW-0560">Oxidoreductase</keyword>
<keyword evidence="9" id="KW-1185">Reference proteome</keyword>
<dbReference type="GO" id="GO:0006081">
    <property type="term" value="P:aldehyde metabolic process"/>
    <property type="evidence" value="ECO:0007669"/>
    <property type="project" value="InterPro"/>
</dbReference>
<dbReference type="PANTHER" id="PTHR43570:SF30">
    <property type="entry name" value="ALDEHYDE DEHYDROGENASE"/>
    <property type="match status" value="1"/>
</dbReference>
<feature type="active site" evidence="6">
    <location>
        <position position="207"/>
    </location>
</feature>
<reference evidence="8" key="1">
    <citation type="submission" date="2023-05" db="EMBL/GenBank/DDBJ databases">
        <title>Nepenthes gracilis genome sequencing.</title>
        <authorList>
            <person name="Fukushima K."/>
        </authorList>
    </citation>
    <scope>NUCLEOTIDE SEQUENCE</scope>
    <source>
        <strain evidence="8">SING2019-196</strain>
    </source>
</reference>
<evidence type="ECO:0000313" key="8">
    <source>
        <dbReference type="EMBL" id="GMH00050.1"/>
    </source>
</evidence>
<dbReference type="PROSITE" id="PS50885">
    <property type="entry name" value="HAMP"/>
    <property type="match status" value="1"/>
</dbReference>
<dbReference type="Gene3D" id="3.40.309.10">
    <property type="entry name" value="Aldehyde Dehydrogenase, Chain A, domain 2"/>
    <property type="match status" value="1"/>
</dbReference>
<sequence>MEEEMEQVRRYFSSGRTREASWRKSQLHGLHRFIGDREDDIFRALLRDLGKSPVESYRDELGILKKDINAALDNLADWMSGKKIKLPLVSFPTTAELVSEPLGLVLIISSWNFPFGLSLEPLIGAIAAGNTVVLKTSELAPASSDLLADAIPTYLDSKAIKVIQGGPDVAQSLLHLKWDKIFFTGSKQVGRIVMAAAAEHLTPVTLELGGKCPAIVDSLPTWDFTRDILLKRLVSGKFGSCSGQACVGVDYIIVQENFAPTLINLLKGITEEMFGKNPKESHAMTRIINAHHYKRLKNLLKEDGVEASVVYGGSMDEDALFIEPTILVDPPINSDIMTDEIFGPLLPIITMKRIEDSIKFINSRPKALAVYCFSTNDKFMRRVATETSSGSLLFNDTILQYAAETVPFGGVGESGFGRYHGKFSFDTFSHEKAVLRRTSLPDFWFRYPPWNDYKLELFRLFYVFDYLGIILTVLGLKKPRPRSTNV</sequence>
<dbReference type="InterPro" id="IPR015590">
    <property type="entry name" value="Aldehyde_DH_dom"/>
</dbReference>
<evidence type="ECO:0000256" key="6">
    <source>
        <dbReference type="PIRSR" id="PIRSR036492-1"/>
    </source>
</evidence>
<dbReference type="GO" id="GO:0009737">
    <property type="term" value="P:response to abscisic acid"/>
    <property type="evidence" value="ECO:0007669"/>
    <property type="project" value="UniProtKB-ARBA"/>
</dbReference>
<proteinExistence type="inferred from homology"/>
<comment type="catalytic activity">
    <reaction evidence="4">
        <text>an aldehyde + NAD(+) + H2O = a carboxylate + NADH + 2 H(+)</text>
        <dbReference type="Rhea" id="RHEA:16185"/>
        <dbReference type="ChEBI" id="CHEBI:15377"/>
        <dbReference type="ChEBI" id="CHEBI:15378"/>
        <dbReference type="ChEBI" id="CHEBI:17478"/>
        <dbReference type="ChEBI" id="CHEBI:29067"/>
        <dbReference type="ChEBI" id="CHEBI:57540"/>
        <dbReference type="ChEBI" id="CHEBI:57945"/>
        <dbReference type="EC" id="1.2.1.3"/>
    </reaction>
</comment>
<evidence type="ECO:0000256" key="2">
    <source>
        <dbReference type="ARBA" id="ARBA00023002"/>
    </source>
</evidence>
<evidence type="ECO:0000259" key="7">
    <source>
        <dbReference type="PROSITE" id="PS50885"/>
    </source>
</evidence>
<dbReference type="Proteomes" id="UP001279734">
    <property type="component" value="Unassembled WGS sequence"/>
</dbReference>
<dbReference type="AlphaFoldDB" id="A0AAD3RY35"/>
<organism evidence="8 9">
    <name type="scientific">Nepenthes gracilis</name>
    <name type="common">Slender pitcher plant</name>
    <dbReference type="NCBI Taxonomy" id="150966"/>
    <lineage>
        <taxon>Eukaryota</taxon>
        <taxon>Viridiplantae</taxon>
        <taxon>Streptophyta</taxon>
        <taxon>Embryophyta</taxon>
        <taxon>Tracheophyta</taxon>
        <taxon>Spermatophyta</taxon>
        <taxon>Magnoliopsida</taxon>
        <taxon>eudicotyledons</taxon>
        <taxon>Gunneridae</taxon>
        <taxon>Pentapetalae</taxon>
        <taxon>Caryophyllales</taxon>
        <taxon>Nepenthaceae</taxon>
        <taxon>Nepenthes</taxon>
    </lineage>
</organism>
<protein>
    <recommendedName>
        <fullName evidence="5">Aldehyde dehydrogenase</fullName>
    </recommendedName>
</protein>
<dbReference type="GO" id="GO:0016020">
    <property type="term" value="C:membrane"/>
    <property type="evidence" value="ECO:0007669"/>
    <property type="project" value="InterPro"/>
</dbReference>
<feature type="domain" description="HAMP" evidence="7">
    <location>
        <begin position="53"/>
        <end position="80"/>
    </location>
</feature>
<dbReference type="Pfam" id="PF00171">
    <property type="entry name" value="Aldedh"/>
    <property type="match status" value="1"/>
</dbReference>
<dbReference type="FunFam" id="3.40.309.10:FF:000003">
    <property type="entry name" value="Aldehyde dehydrogenase"/>
    <property type="match status" value="1"/>
</dbReference>
<dbReference type="GO" id="GO:0004029">
    <property type="term" value="F:aldehyde dehydrogenase (NAD+) activity"/>
    <property type="evidence" value="ECO:0007669"/>
    <property type="project" value="UniProtKB-EC"/>
</dbReference>
<name>A0AAD3RY35_NEPGR</name>
<evidence type="ECO:0000256" key="3">
    <source>
        <dbReference type="ARBA" id="ARBA00023027"/>
    </source>
</evidence>
<comment type="caution">
    <text evidence="8">The sequence shown here is derived from an EMBL/GenBank/DDBJ whole genome shotgun (WGS) entry which is preliminary data.</text>
</comment>
<feature type="active site" evidence="6">
    <location>
        <position position="246"/>
    </location>
</feature>
<evidence type="ECO:0000256" key="5">
    <source>
        <dbReference type="PIRNR" id="PIRNR036492"/>
    </source>
</evidence>
<dbReference type="InterPro" id="IPR016161">
    <property type="entry name" value="Ald_DH/histidinol_DH"/>
</dbReference>
<dbReference type="PANTHER" id="PTHR43570">
    <property type="entry name" value="ALDEHYDE DEHYDROGENASE"/>
    <property type="match status" value="1"/>
</dbReference>
<dbReference type="InterPro" id="IPR012394">
    <property type="entry name" value="Aldehyde_DH_NAD(P)"/>
</dbReference>
<dbReference type="GO" id="GO:0005737">
    <property type="term" value="C:cytoplasm"/>
    <property type="evidence" value="ECO:0007669"/>
    <property type="project" value="TreeGrafter"/>
</dbReference>